<name>A0A0E9WTQ4_ANGAN</name>
<keyword evidence="1" id="KW-0812">Transmembrane</keyword>
<evidence type="ECO:0000313" key="2">
    <source>
        <dbReference type="EMBL" id="JAH92930.1"/>
    </source>
</evidence>
<dbReference type="EMBL" id="GBXM01015647">
    <property type="protein sequence ID" value="JAH92930.1"/>
    <property type="molecule type" value="Transcribed_RNA"/>
</dbReference>
<organism evidence="2">
    <name type="scientific">Anguilla anguilla</name>
    <name type="common">European freshwater eel</name>
    <name type="synonym">Muraena anguilla</name>
    <dbReference type="NCBI Taxonomy" id="7936"/>
    <lineage>
        <taxon>Eukaryota</taxon>
        <taxon>Metazoa</taxon>
        <taxon>Chordata</taxon>
        <taxon>Craniata</taxon>
        <taxon>Vertebrata</taxon>
        <taxon>Euteleostomi</taxon>
        <taxon>Actinopterygii</taxon>
        <taxon>Neopterygii</taxon>
        <taxon>Teleostei</taxon>
        <taxon>Anguilliformes</taxon>
        <taxon>Anguillidae</taxon>
        <taxon>Anguilla</taxon>
    </lineage>
</organism>
<proteinExistence type="predicted"/>
<feature type="transmembrane region" description="Helical" evidence="1">
    <location>
        <begin position="51"/>
        <end position="68"/>
    </location>
</feature>
<evidence type="ECO:0000256" key="1">
    <source>
        <dbReference type="SAM" id="Phobius"/>
    </source>
</evidence>
<reference evidence="2" key="1">
    <citation type="submission" date="2014-11" db="EMBL/GenBank/DDBJ databases">
        <authorList>
            <person name="Amaro Gonzalez C."/>
        </authorList>
    </citation>
    <scope>NUCLEOTIDE SEQUENCE</scope>
</reference>
<dbReference type="AlphaFoldDB" id="A0A0E9WTQ4"/>
<keyword evidence="1" id="KW-0472">Membrane</keyword>
<keyword evidence="1" id="KW-1133">Transmembrane helix</keyword>
<feature type="transmembrane region" description="Helical" evidence="1">
    <location>
        <begin position="12"/>
        <end position="35"/>
    </location>
</feature>
<reference evidence="2" key="2">
    <citation type="journal article" date="2015" name="Fish Shellfish Immunol.">
        <title>Early steps in the European eel (Anguilla anguilla)-Vibrio vulnificus interaction in the gills: Role of the RtxA13 toxin.</title>
        <authorList>
            <person name="Callol A."/>
            <person name="Pajuelo D."/>
            <person name="Ebbesson L."/>
            <person name="Teles M."/>
            <person name="MacKenzie S."/>
            <person name="Amaro C."/>
        </authorList>
    </citation>
    <scope>NUCLEOTIDE SEQUENCE</scope>
</reference>
<accession>A0A0E9WTQ4</accession>
<sequence>MRGGVQNLNFVFFSYFCLSPFISLFASNISFCIFLPCQRGIGRRMRVRKKLLLFLLLASVILFSRSFLKSSIENGAETVKNDGYCGNNTDSFWLPGTVHEFPLSSYTDSIITAVIVMFHHHLHQVEVTLVFLVKYIYLYISKTNLQKREGLLLLLKNKKKYLPT</sequence>
<protein>
    <submittedName>
        <fullName evidence="2">Uncharacterized protein</fullName>
    </submittedName>
</protein>